<accession>A0A2P6AVH3</accession>
<sequence>MTRPFTDSERRLRWQCRRGLKELDVLLEPFMEEHYRDLPEDEQQLFRRLLEQEDVDLLAWFMQYLRPEDPDLERMIHVVLRRLAT</sequence>
<dbReference type="RefSeq" id="WP_105190842.1">
    <property type="nucleotide sequence ID" value="NZ_PTQZ01000001.1"/>
</dbReference>
<dbReference type="GO" id="GO:0005737">
    <property type="term" value="C:cytoplasm"/>
    <property type="evidence" value="ECO:0007669"/>
    <property type="project" value="UniProtKB-SubCell"/>
</dbReference>
<dbReference type="Proteomes" id="UP000243900">
    <property type="component" value="Unassembled WGS sequence"/>
</dbReference>
<name>A0A2P6AVH3_9GAMM</name>
<dbReference type="PANTHER" id="PTHR39585:SF1">
    <property type="entry name" value="FAD ASSEMBLY FACTOR SDHE"/>
    <property type="match status" value="1"/>
</dbReference>
<dbReference type="EMBL" id="PTQZ01000001">
    <property type="protein sequence ID" value="PQA52344.1"/>
    <property type="molecule type" value="Genomic_DNA"/>
</dbReference>
<dbReference type="InterPro" id="IPR005631">
    <property type="entry name" value="SDH"/>
</dbReference>
<evidence type="ECO:0000256" key="5">
    <source>
        <dbReference type="ARBA" id="ARBA00023186"/>
    </source>
</evidence>
<dbReference type="PANTHER" id="PTHR39585">
    <property type="entry name" value="FAD ASSEMBLY FACTOR SDHE"/>
    <property type="match status" value="1"/>
</dbReference>
<protein>
    <recommendedName>
        <fullName evidence="3">FAD assembly factor SdhE</fullName>
    </recommendedName>
</protein>
<comment type="subcellular location">
    <subcellularLocation>
        <location evidence="1">Cytoplasm</location>
    </subcellularLocation>
</comment>
<comment type="similarity">
    <text evidence="2">Belongs to the SdhE FAD assembly factor family.</text>
</comment>
<dbReference type="SUPFAM" id="SSF109910">
    <property type="entry name" value="YgfY-like"/>
    <property type="match status" value="1"/>
</dbReference>
<dbReference type="InterPro" id="IPR050531">
    <property type="entry name" value="SdhE_FAD_assembly_factor"/>
</dbReference>
<evidence type="ECO:0000256" key="1">
    <source>
        <dbReference type="ARBA" id="ARBA00004496"/>
    </source>
</evidence>
<evidence type="ECO:0000256" key="2">
    <source>
        <dbReference type="ARBA" id="ARBA00008571"/>
    </source>
</evidence>
<keyword evidence="7" id="KW-1185">Reference proteome</keyword>
<keyword evidence="5" id="KW-0143">Chaperone</keyword>
<keyword evidence="4" id="KW-0963">Cytoplasm</keyword>
<evidence type="ECO:0000313" key="6">
    <source>
        <dbReference type="EMBL" id="PQA52344.1"/>
    </source>
</evidence>
<dbReference type="AlphaFoldDB" id="A0A2P6AVH3"/>
<dbReference type="OrthoDB" id="9180899at2"/>
<evidence type="ECO:0000256" key="3">
    <source>
        <dbReference type="ARBA" id="ARBA00019418"/>
    </source>
</evidence>
<dbReference type="InterPro" id="IPR036714">
    <property type="entry name" value="SDH_sf"/>
</dbReference>
<organism evidence="6 7">
    <name type="scientific">Amnimonas aquatica</name>
    <dbReference type="NCBI Taxonomy" id="2094561"/>
    <lineage>
        <taxon>Bacteria</taxon>
        <taxon>Pseudomonadati</taxon>
        <taxon>Pseudomonadota</taxon>
        <taxon>Gammaproteobacteria</taxon>
        <taxon>Moraxellales</taxon>
        <taxon>Moraxellaceae</taxon>
        <taxon>Amnimonas</taxon>
    </lineage>
</organism>
<reference evidence="7" key="1">
    <citation type="submission" date="2018-02" db="EMBL/GenBank/DDBJ databases">
        <title>Genome sequencing of Solimonas sp. HR-BB.</title>
        <authorList>
            <person name="Lee Y."/>
            <person name="Jeon C.O."/>
        </authorList>
    </citation>
    <scope>NUCLEOTIDE SEQUENCE [LARGE SCALE GENOMIC DNA]</scope>
    <source>
        <strain evidence="7">HR-E</strain>
    </source>
</reference>
<dbReference type="Gene3D" id="1.10.150.250">
    <property type="entry name" value="Flavinator of succinate dehydrogenase"/>
    <property type="match status" value="1"/>
</dbReference>
<proteinExistence type="inferred from homology"/>
<gene>
    <name evidence="6" type="ORF">C5O18_00010</name>
</gene>
<evidence type="ECO:0000256" key="4">
    <source>
        <dbReference type="ARBA" id="ARBA00022490"/>
    </source>
</evidence>
<dbReference type="Pfam" id="PF03937">
    <property type="entry name" value="Sdh5"/>
    <property type="match status" value="1"/>
</dbReference>
<comment type="caution">
    <text evidence="6">The sequence shown here is derived from an EMBL/GenBank/DDBJ whole genome shotgun (WGS) entry which is preliminary data.</text>
</comment>
<evidence type="ECO:0000313" key="7">
    <source>
        <dbReference type="Proteomes" id="UP000243900"/>
    </source>
</evidence>
<dbReference type="GO" id="GO:0006105">
    <property type="term" value="P:succinate metabolic process"/>
    <property type="evidence" value="ECO:0007669"/>
    <property type="project" value="TreeGrafter"/>
</dbReference>